<keyword evidence="5 7" id="KW-0175">Coiled coil</keyword>
<accession>A0ABW3K3R7</accession>
<dbReference type="RefSeq" id="WP_377579015.1">
    <property type="nucleotide sequence ID" value="NZ_JBHTKA010000003.1"/>
</dbReference>
<sequence length="267" mass="31048">MRVTPLDIRQKTFEKNFRGYQTDEVNAFLLTLSQEWERVMDENKELRIKLEATEREVTKLREVESSLYKTLKTAEDTGANVIEQARYAADLHLKETQMKADALLHEAKTKARDTIEESDVRAKEIVAEMEDRLKMMVENYKKLESHREDLLADLKRLSNDTIDRVERARAHTKDFDPDQHLAMAKREAKKIAFPNQHYFEEKLPTPVQEEIQLLPKEPIAVKEPVVIQREIAKEPPYTPPPVLEEVSITPPPAPVKKVMKSFFDEIA</sequence>
<dbReference type="PANTHER" id="PTHR35794:SF2">
    <property type="entry name" value="CELL DIVISION PROTEIN DIVIVA"/>
    <property type="match status" value="1"/>
</dbReference>
<comment type="subcellular location">
    <subcellularLocation>
        <location evidence="1">Cytoplasm</location>
    </subcellularLocation>
</comment>
<dbReference type="PANTHER" id="PTHR35794">
    <property type="entry name" value="CELL DIVISION PROTEIN DIVIVA"/>
    <property type="match status" value="1"/>
</dbReference>
<evidence type="ECO:0000256" key="3">
    <source>
        <dbReference type="ARBA" id="ARBA00022490"/>
    </source>
</evidence>
<evidence type="ECO:0000256" key="4">
    <source>
        <dbReference type="ARBA" id="ARBA00022618"/>
    </source>
</evidence>
<organism evidence="8 9">
    <name type="scientific">Ohtaekwangia kribbensis</name>
    <dbReference type="NCBI Taxonomy" id="688913"/>
    <lineage>
        <taxon>Bacteria</taxon>
        <taxon>Pseudomonadati</taxon>
        <taxon>Bacteroidota</taxon>
        <taxon>Cytophagia</taxon>
        <taxon>Cytophagales</taxon>
        <taxon>Fulvivirgaceae</taxon>
        <taxon>Ohtaekwangia</taxon>
    </lineage>
</organism>
<keyword evidence="4" id="KW-0132">Cell division</keyword>
<dbReference type="Pfam" id="PF05103">
    <property type="entry name" value="DivIVA"/>
    <property type="match status" value="1"/>
</dbReference>
<dbReference type="InterPro" id="IPR007793">
    <property type="entry name" value="DivIVA_fam"/>
</dbReference>
<evidence type="ECO:0000256" key="7">
    <source>
        <dbReference type="SAM" id="Coils"/>
    </source>
</evidence>
<evidence type="ECO:0000256" key="1">
    <source>
        <dbReference type="ARBA" id="ARBA00004496"/>
    </source>
</evidence>
<name>A0ABW3K3R7_9BACT</name>
<comment type="similarity">
    <text evidence="2">Belongs to the DivIVA family.</text>
</comment>
<evidence type="ECO:0000256" key="6">
    <source>
        <dbReference type="ARBA" id="ARBA00023306"/>
    </source>
</evidence>
<proteinExistence type="inferred from homology"/>
<dbReference type="EMBL" id="JBHTKA010000003">
    <property type="protein sequence ID" value="MFD0999898.1"/>
    <property type="molecule type" value="Genomic_DNA"/>
</dbReference>
<dbReference type="Gene3D" id="6.10.250.660">
    <property type="match status" value="1"/>
</dbReference>
<feature type="coiled-coil region" evidence="7">
    <location>
        <begin position="126"/>
        <end position="160"/>
    </location>
</feature>
<evidence type="ECO:0000313" key="8">
    <source>
        <dbReference type="EMBL" id="MFD0999898.1"/>
    </source>
</evidence>
<gene>
    <name evidence="8" type="ORF">ACFQ21_11310</name>
</gene>
<evidence type="ECO:0000313" key="9">
    <source>
        <dbReference type="Proteomes" id="UP001597112"/>
    </source>
</evidence>
<evidence type="ECO:0000256" key="5">
    <source>
        <dbReference type="ARBA" id="ARBA00023054"/>
    </source>
</evidence>
<dbReference type="NCBIfam" id="TIGR03544">
    <property type="entry name" value="DivI1A_domain"/>
    <property type="match status" value="1"/>
</dbReference>
<dbReference type="Proteomes" id="UP001597112">
    <property type="component" value="Unassembled WGS sequence"/>
</dbReference>
<reference evidence="9" key="1">
    <citation type="journal article" date="2019" name="Int. J. Syst. Evol. Microbiol.">
        <title>The Global Catalogue of Microorganisms (GCM) 10K type strain sequencing project: providing services to taxonomists for standard genome sequencing and annotation.</title>
        <authorList>
            <consortium name="The Broad Institute Genomics Platform"/>
            <consortium name="The Broad Institute Genome Sequencing Center for Infectious Disease"/>
            <person name="Wu L."/>
            <person name="Ma J."/>
        </authorList>
    </citation>
    <scope>NUCLEOTIDE SEQUENCE [LARGE SCALE GENOMIC DNA]</scope>
    <source>
        <strain evidence="9">CCUG 58938</strain>
    </source>
</reference>
<comment type="caution">
    <text evidence="8">The sequence shown here is derived from an EMBL/GenBank/DDBJ whole genome shotgun (WGS) entry which is preliminary data.</text>
</comment>
<dbReference type="InterPro" id="IPR019933">
    <property type="entry name" value="DivIVA_domain"/>
</dbReference>
<keyword evidence="9" id="KW-1185">Reference proteome</keyword>
<evidence type="ECO:0000256" key="2">
    <source>
        <dbReference type="ARBA" id="ARBA00009008"/>
    </source>
</evidence>
<keyword evidence="6" id="KW-0131">Cell cycle</keyword>
<protein>
    <submittedName>
        <fullName evidence="8">DivIVA domain-containing protein</fullName>
    </submittedName>
</protein>
<keyword evidence="3" id="KW-0963">Cytoplasm</keyword>
<feature type="coiled-coil region" evidence="7">
    <location>
        <begin position="36"/>
        <end position="63"/>
    </location>
</feature>